<dbReference type="Proteomes" id="UP000016424">
    <property type="component" value="Unassembled WGS sequence"/>
</dbReference>
<name>U2WRC8_GEOKU</name>
<sequence>MGRMGIDVARLLIGLEKKQRCRAAFALEAEWFSPIGGRWVNMFSPAK</sequence>
<proteinExistence type="predicted"/>
<reference evidence="2" key="1">
    <citation type="journal article" date="2013" name="Genome">
        <title>Draft Genome Sequence of Geobacillus kaustophilus GBlys, a Lysogenic Strain with Bacteriophage phiOH2.</title>
        <authorList>
            <person name="Doi K."/>
            <person name="Mori K."/>
            <person name="Martono H."/>
            <person name="Nagayoshi Y."/>
            <person name="Fujino Y."/>
            <person name="Tashiro K."/>
            <person name="Kuhara S."/>
            <person name="Ohshima T."/>
        </authorList>
    </citation>
    <scope>NUCLEOTIDE SEQUENCE [LARGE SCALE GENOMIC DNA]</scope>
    <source>
        <strain evidence="2">GBlys</strain>
    </source>
</reference>
<evidence type="ECO:0000313" key="1">
    <source>
        <dbReference type="EMBL" id="GAD13296.1"/>
    </source>
</evidence>
<dbReference type="AlphaFoldDB" id="U2WRC8"/>
<evidence type="ECO:0000313" key="2">
    <source>
        <dbReference type="Proteomes" id="UP000016424"/>
    </source>
</evidence>
<gene>
    <name evidence="1" type="ORF">GBL_1513</name>
</gene>
<protein>
    <submittedName>
        <fullName evidence="1">Uncharacterized protein</fullName>
    </submittedName>
</protein>
<accession>U2WRC8</accession>
<organism evidence="1 2">
    <name type="scientific">Geobacillus kaustophilus GBlys</name>
    <dbReference type="NCBI Taxonomy" id="1337888"/>
    <lineage>
        <taxon>Bacteria</taxon>
        <taxon>Bacillati</taxon>
        <taxon>Bacillota</taxon>
        <taxon>Bacilli</taxon>
        <taxon>Bacillales</taxon>
        <taxon>Anoxybacillaceae</taxon>
        <taxon>Geobacillus</taxon>
        <taxon>Geobacillus thermoleovorans group</taxon>
    </lineage>
</organism>
<dbReference type="EMBL" id="BASG01000010">
    <property type="protein sequence ID" value="GAD13296.1"/>
    <property type="molecule type" value="Genomic_DNA"/>
</dbReference>
<comment type="caution">
    <text evidence="1">The sequence shown here is derived from an EMBL/GenBank/DDBJ whole genome shotgun (WGS) entry which is preliminary data.</text>
</comment>